<protein>
    <submittedName>
        <fullName evidence="1">Uncharacterized protein</fullName>
    </submittedName>
</protein>
<organism evidence="1">
    <name type="scientific">marine metagenome</name>
    <dbReference type="NCBI Taxonomy" id="408172"/>
    <lineage>
        <taxon>unclassified sequences</taxon>
        <taxon>metagenomes</taxon>
        <taxon>ecological metagenomes</taxon>
    </lineage>
</organism>
<feature type="non-terminal residue" evidence="1">
    <location>
        <position position="1"/>
    </location>
</feature>
<proteinExistence type="predicted"/>
<gene>
    <name evidence="1" type="ORF">METZ01_LOCUS193277</name>
</gene>
<evidence type="ECO:0000313" key="1">
    <source>
        <dbReference type="EMBL" id="SVB40423.1"/>
    </source>
</evidence>
<accession>A0A382DS09</accession>
<sequence length="501" mass="55299">DSDPGSEPSSGLSVECTLIAEEHEISCQAFGYQEAPQLTWTSTASWAYNVGEQWQFVIHDELIGPVAKIFLEECSGSDCQLVETSVDTSMIDSSNAALTTTADSDPGSEPSSGLSVECTLNVQEHEISCQAFGYQEDSQLTWTSTASWATIRGNQWQFVIEDELIAPVAQVFLEECQGSSCETAETSIDTSALVPEGEVAELTVDCSFDEPNRQLSCSASVVGKWTTSLQRLADSFDMGNTYGYMLEWGEIVEEISVQFQPTECDESDCDSVSTTLDVALQPRGDCPDDFKGWFTTFPLEDLELVEEVGPPARFFPQGVRKGHGYFRVPWGQNTLDVRLPVDATLYHGLNYMEQGLAGGGFELQHRLEFHTNCEGLRIRLDHIAEPIPEIAALFTREPRIQDSVATMQAGGDYDLPLFEMKAGDLVGTVIGLPLDVLTETGERGNAWVDLGVYDDFHRIPTAQDPQFRNAVCYYDFFSSEIATYLRSKTLINTPIEEDVCP</sequence>
<dbReference type="EMBL" id="UINC01040485">
    <property type="protein sequence ID" value="SVB40423.1"/>
    <property type="molecule type" value="Genomic_DNA"/>
</dbReference>
<name>A0A382DS09_9ZZZZ</name>
<dbReference type="AlphaFoldDB" id="A0A382DS09"/>
<reference evidence="1" key="1">
    <citation type="submission" date="2018-05" db="EMBL/GenBank/DDBJ databases">
        <authorList>
            <person name="Lanie J.A."/>
            <person name="Ng W.-L."/>
            <person name="Kazmierczak K.M."/>
            <person name="Andrzejewski T.M."/>
            <person name="Davidsen T.M."/>
            <person name="Wayne K.J."/>
            <person name="Tettelin H."/>
            <person name="Glass J.I."/>
            <person name="Rusch D."/>
            <person name="Podicherti R."/>
            <person name="Tsui H.-C.T."/>
            <person name="Winkler M.E."/>
        </authorList>
    </citation>
    <scope>NUCLEOTIDE SEQUENCE</scope>
</reference>